<dbReference type="Proteomes" id="UP000824540">
    <property type="component" value="Unassembled WGS sequence"/>
</dbReference>
<dbReference type="EMBL" id="JAFBMS010000006">
    <property type="protein sequence ID" value="KAG9351540.1"/>
    <property type="molecule type" value="Genomic_DNA"/>
</dbReference>
<proteinExistence type="predicted"/>
<reference evidence="1" key="1">
    <citation type="thesis" date="2021" institute="BYU ScholarsArchive" country="Provo, UT, USA">
        <title>Applications of and Algorithms for Genome Assembly and Genomic Analyses with an Emphasis on Marine Teleosts.</title>
        <authorList>
            <person name="Pickett B.D."/>
        </authorList>
    </citation>
    <scope>NUCLEOTIDE SEQUENCE</scope>
    <source>
        <strain evidence="1">HI-2016</strain>
    </source>
</reference>
<accession>A0A8T2PH92</accession>
<name>A0A8T2PH92_9TELE</name>
<keyword evidence="2" id="KW-1185">Reference proteome</keyword>
<evidence type="ECO:0000313" key="2">
    <source>
        <dbReference type="Proteomes" id="UP000824540"/>
    </source>
</evidence>
<dbReference type="AlphaFoldDB" id="A0A8T2PH92"/>
<comment type="caution">
    <text evidence="1">The sequence shown here is derived from an EMBL/GenBank/DDBJ whole genome shotgun (WGS) entry which is preliminary data.</text>
</comment>
<protein>
    <submittedName>
        <fullName evidence="1">Uncharacterized protein</fullName>
    </submittedName>
</protein>
<gene>
    <name evidence="1" type="ORF">JZ751_022791</name>
</gene>
<organism evidence="1 2">
    <name type="scientific">Albula glossodonta</name>
    <name type="common">roundjaw bonefish</name>
    <dbReference type="NCBI Taxonomy" id="121402"/>
    <lineage>
        <taxon>Eukaryota</taxon>
        <taxon>Metazoa</taxon>
        <taxon>Chordata</taxon>
        <taxon>Craniata</taxon>
        <taxon>Vertebrata</taxon>
        <taxon>Euteleostomi</taxon>
        <taxon>Actinopterygii</taxon>
        <taxon>Neopterygii</taxon>
        <taxon>Teleostei</taxon>
        <taxon>Albuliformes</taxon>
        <taxon>Albulidae</taxon>
        <taxon>Albula</taxon>
    </lineage>
</organism>
<sequence>MGSETYRTESNPFRMWPSLQNFLCVKCSSVNIKLIPLNVEAILSLFVQSEDLCFSSQEFMNVERKNNKNIQNECPVQCHRWLFCSSTRGSELLNVFVVEEDKMPVEEGKRVLLNSRVLVKIMAKRAVH</sequence>
<evidence type="ECO:0000313" key="1">
    <source>
        <dbReference type="EMBL" id="KAG9351540.1"/>
    </source>
</evidence>